<protein>
    <submittedName>
        <fullName evidence="2">Uncharacterized protein</fullName>
    </submittedName>
</protein>
<feature type="region of interest" description="Disordered" evidence="1">
    <location>
        <begin position="1"/>
        <end position="32"/>
    </location>
</feature>
<organism evidence="2 3">
    <name type="scientific">Mycena albidolilacea</name>
    <dbReference type="NCBI Taxonomy" id="1033008"/>
    <lineage>
        <taxon>Eukaryota</taxon>
        <taxon>Fungi</taxon>
        <taxon>Dikarya</taxon>
        <taxon>Basidiomycota</taxon>
        <taxon>Agaricomycotina</taxon>
        <taxon>Agaricomycetes</taxon>
        <taxon>Agaricomycetidae</taxon>
        <taxon>Agaricales</taxon>
        <taxon>Marasmiineae</taxon>
        <taxon>Mycenaceae</taxon>
        <taxon>Mycena</taxon>
    </lineage>
</organism>
<comment type="caution">
    <text evidence="2">The sequence shown here is derived from an EMBL/GenBank/DDBJ whole genome shotgun (WGS) entry which is preliminary data.</text>
</comment>
<feature type="compositionally biased region" description="Basic and acidic residues" evidence="1">
    <location>
        <begin position="15"/>
        <end position="28"/>
    </location>
</feature>
<proteinExistence type="predicted"/>
<dbReference type="AlphaFoldDB" id="A0AAD7AM97"/>
<dbReference type="EMBL" id="JARIHO010000004">
    <property type="protein sequence ID" value="KAJ7362688.1"/>
    <property type="molecule type" value="Genomic_DNA"/>
</dbReference>
<accession>A0AAD7AM97</accession>
<reference evidence="2" key="1">
    <citation type="submission" date="2023-03" db="EMBL/GenBank/DDBJ databases">
        <title>Massive genome expansion in bonnet fungi (Mycena s.s.) driven by repeated elements and novel gene families across ecological guilds.</title>
        <authorList>
            <consortium name="Lawrence Berkeley National Laboratory"/>
            <person name="Harder C.B."/>
            <person name="Miyauchi S."/>
            <person name="Viragh M."/>
            <person name="Kuo A."/>
            <person name="Thoen E."/>
            <person name="Andreopoulos B."/>
            <person name="Lu D."/>
            <person name="Skrede I."/>
            <person name="Drula E."/>
            <person name="Henrissat B."/>
            <person name="Morin E."/>
            <person name="Kohler A."/>
            <person name="Barry K."/>
            <person name="LaButti K."/>
            <person name="Morin E."/>
            <person name="Salamov A."/>
            <person name="Lipzen A."/>
            <person name="Mereny Z."/>
            <person name="Hegedus B."/>
            <person name="Baldrian P."/>
            <person name="Stursova M."/>
            <person name="Weitz H."/>
            <person name="Taylor A."/>
            <person name="Grigoriev I.V."/>
            <person name="Nagy L.G."/>
            <person name="Martin F."/>
            <person name="Kauserud H."/>
        </authorList>
    </citation>
    <scope>NUCLEOTIDE SEQUENCE</scope>
    <source>
        <strain evidence="2">CBHHK002</strain>
    </source>
</reference>
<sequence>MASRGLRRSPRKPKNKDAKQKQGKKEEPPLPAIKWQADDGALIWSLIAQMEVKENRLVLFGKQDSHENTSGDSKIAVYKRIGGEIIPDLFALSPNALAKRVKGKAEE</sequence>
<name>A0AAD7AM97_9AGAR</name>
<evidence type="ECO:0000256" key="1">
    <source>
        <dbReference type="SAM" id="MobiDB-lite"/>
    </source>
</evidence>
<gene>
    <name evidence="2" type="ORF">DFH08DRAFT_799710</name>
</gene>
<feature type="compositionally biased region" description="Basic residues" evidence="1">
    <location>
        <begin position="1"/>
        <end position="14"/>
    </location>
</feature>
<evidence type="ECO:0000313" key="3">
    <source>
        <dbReference type="Proteomes" id="UP001218218"/>
    </source>
</evidence>
<keyword evidence="3" id="KW-1185">Reference proteome</keyword>
<evidence type="ECO:0000313" key="2">
    <source>
        <dbReference type="EMBL" id="KAJ7362688.1"/>
    </source>
</evidence>
<dbReference type="Proteomes" id="UP001218218">
    <property type="component" value="Unassembled WGS sequence"/>
</dbReference>